<keyword evidence="3" id="KW-1185">Reference proteome</keyword>
<dbReference type="EMBL" id="JBIGHX010000008">
    <property type="protein sequence ID" value="MFG6463986.1"/>
    <property type="molecule type" value="Genomic_DNA"/>
</dbReference>
<accession>A0ABW7GPU4</accession>
<dbReference type="Pfam" id="PF00023">
    <property type="entry name" value="Ank"/>
    <property type="match status" value="1"/>
</dbReference>
<gene>
    <name evidence="2" type="ORF">ACG04Q_20595</name>
</gene>
<dbReference type="Gene3D" id="1.25.40.20">
    <property type="entry name" value="Ankyrin repeat-containing domain"/>
    <property type="match status" value="1"/>
</dbReference>
<evidence type="ECO:0000256" key="1">
    <source>
        <dbReference type="SAM" id="SignalP"/>
    </source>
</evidence>
<dbReference type="InterPro" id="IPR002110">
    <property type="entry name" value="Ankyrin_rpt"/>
</dbReference>
<dbReference type="Proteomes" id="UP001606302">
    <property type="component" value="Unassembled WGS sequence"/>
</dbReference>
<comment type="caution">
    <text evidence="2">The sequence shown here is derived from an EMBL/GenBank/DDBJ whole genome shotgun (WGS) entry which is preliminary data.</text>
</comment>
<protein>
    <recommendedName>
        <fullName evidence="4">Ankyrin repeat domain-containing protein</fullName>
    </recommendedName>
</protein>
<name>A0ABW7GPU4_9BURK</name>
<dbReference type="SUPFAM" id="SSF48403">
    <property type="entry name" value="Ankyrin repeat"/>
    <property type="match status" value="1"/>
</dbReference>
<keyword evidence="1" id="KW-0732">Signal</keyword>
<feature type="chain" id="PRO_5045695136" description="Ankyrin repeat domain-containing protein" evidence="1">
    <location>
        <begin position="33"/>
        <end position="361"/>
    </location>
</feature>
<dbReference type="InterPro" id="IPR036770">
    <property type="entry name" value="Ankyrin_rpt-contain_sf"/>
</dbReference>
<feature type="signal peptide" evidence="1">
    <location>
        <begin position="1"/>
        <end position="32"/>
    </location>
</feature>
<evidence type="ECO:0000313" key="2">
    <source>
        <dbReference type="EMBL" id="MFG6463986.1"/>
    </source>
</evidence>
<reference evidence="2 3" key="1">
    <citation type="submission" date="2024-08" db="EMBL/GenBank/DDBJ databases">
        <authorList>
            <person name="Lu H."/>
        </authorList>
    </citation>
    <scope>NUCLEOTIDE SEQUENCE [LARGE SCALE GENOMIC DNA]</scope>
    <source>
        <strain evidence="2 3">DXS20W</strain>
    </source>
</reference>
<evidence type="ECO:0008006" key="4">
    <source>
        <dbReference type="Google" id="ProtNLM"/>
    </source>
</evidence>
<proteinExistence type="predicted"/>
<dbReference type="RefSeq" id="WP_394513236.1">
    <property type="nucleotide sequence ID" value="NZ_JBIGHX010000008.1"/>
</dbReference>
<organism evidence="2 3">
    <name type="scientific">Pelomonas lactea</name>
    <dbReference type="NCBI Taxonomy" id="3299030"/>
    <lineage>
        <taxon>Bacteria</taxon>
        <taxon>Pseudomonadati</taxon>
        <taxon>Pseudomonadota</taxon>
        <taxon>Betaproteobacteria</taxon>
        <taxon>Burkholderiales</taxon>
        <taxon>Sphaerotilaceae</taxon>
        <taxon>Roseateles</taxon>
    </lineage>
</organism>
<sequence length="361" mass="38780">MPASPTHARAALRRGALTALAAFATFAPAARADDVPRAPRHIVERLGVEIRQILATATPDRTPEDAERAAAAQITALIQREPGHLSLTEPDARGQTALMLAANGGYPLVVDALLADASVKLAVNAADKDGHTAWMIANFAPTLTLAACQPGALTRERYILLPPYLLRMAHLLKTRAAGLGAIVQSLEAAGAQPQPEAAKRAWLARCPNTAPELRAELEAGPLMQTLVAHAIAKQSEFNKTAQQSVRRLPMRPPKDMRFISAEREHGARPARALLGTHQTICSHMRKAEIPRIAWTGEIRLRATASANAGIVEVADIDVISIKGDKPEAAGEFFRGLVLQALAGYECEGNVIFEQEFHFEVS</sequence>
<evidence type="ECO:0000313" key="3">
    <source>
        <dbReference type="Proteomes" id="UP001606302"/>
    </source>
</evidence>